<name>A0AAD3TPR0_9TREE</name>
<evidence type="ECO:0000256" key="2">
    <source>
        <dbReference type="ARBA" id="ARBA00022840"/>
    </source>
</evidence>
<feature type="region of interest" description="Disordered" evidence="4">
    <location>
        <begin position="81"/>
        <end position="197"/>
    </location>
</feature>
<keyword evidence="1 3" id="KW-0547">Nucleotide-binding</keyword>
<protein>
    <recommendedName>
        <fullName evidence="5">Protein kinase domain-containing protein</fullName>
    </recommendedName>
</protein>
<dbReference type="Gene3D" id="1.10.510.10">
    <property type="entry name" value="Transferase(Phosphotransferase) domain 1"/>
    <property type="match status" value="1"/>
</dbReference>
<dbReference type="GO" id="GO:0005737">
    <property type="term" value="C:cytoplasm"/>
    <property type="evidence" value="ECO:0007669"/>
    <property type="project" value="TreeGrafter"/>
</dbReference>
<dbReference type="SMART" id="SM00220">
    <property type="entry name" value="S_TKc"/>
    <property type="match status" value="1"/>
</dbReference>
<feature type="region of interest" description="Disordered" evidence="4">
    <location>
        <begin position="1"/>
        <end position="45"/>
    </location>
</feature>
<feature type="region of interest" description="Disordered" evidence="4">
    <location>
        <begin position="640"/>
        <end position="660"/>
    </location>
</feature>
<feature type="region of interest" description="Disordered" evidence="4">
    <location>
        <begin position="812"/>
        <end position="837"/>
    </location>
</feature>
<sequence length="837" mass="91817">MTDNGSPLQPNPEGTLLITRTRTHSRSGLASRGDSLQTSDLSLPQTIIVPPTPITARPANSDPHDVNLSAPLHTMAEETVQYESPDDNSDMDAPPRASPSDERQSSRPPLPPHAMPLRVASTPVPRSKSMASHGKDKERDDSALLQSPPTFVPVGLTESSPHLFSAQRTPSPSSPGPSHFRERAMRSHKRTSSSHVVHETTLGLQHEDDEGARVVNQYKIGHGLGSGAYASVFLGIDVGDGTEYAIKEFSKARLQRQALMERQAQMARERRNRRPLRPGPFPAATEPLPSTHTAALVDDEMLDKDPLALIRREVAVMKKLDHPHLTKLYEAISVPNADGLYLVLEYLPGGVLMKVEPGYEPTTDKPPFTEDEAREYFRQICLGLEYLHSNGIAHRDIKPDNILFTKNRDMVKLADFGVSEMFQGDDTIKAAGGSPAFLSPESFNANIGQIHGKAVDIWALGVTLYCMLCGKLPFNVANPVDLMWMVREKEPEIPDEWHRDLQHLMRGMLCKDPHKRFTMSEIRENPWVNAWGQQPMRSIEDNLFYYGNVFEEPTEEEVDNALISLRSVFTVVRAVHKMRRAVGMRRQMTVMHEAEKGLSPSDGDVSLTSGSMDSYTLPDAVTGVQTPSEMSEDEVATIMSSPEREDTPEPPSNVKKPGGWARLRPLKTDLVHGTARKGTAKTMPNVEPHELAAEPKEMAAEPIEVGEPTCMSPVEVASPTDVHDSPNLIAESPVLMAESPVEHDSPNLIAESPVLMAESPVEHDSPIMLADSPVMADSPLMANSPNTTTPPPVITPLQTTPVTSKIVPAMEPLSLDATPTQRTCSNDTDGAVSPQQL</sequence>
<feature type="compositionally biased region" description="Basic and acidic residues" evidence="4">
    <location>
        <begin position="133"/>
        <end position="142"/>
    </location>
</feature>
<proteinExistence type="predicted"/>
<evidence type="ECO:0000256" key="4">
    <source>
        <dbReference type="SAM" id="MobiDB-lite"/>
    </source>
</evidence>
<evidence type="ECO:0000256" key="1">
    <source>
        <dbReference type="ARBA" id="ARBA00022741"/>
    </source>
</evidence>
<dbReference type="Proteomes" id="UP001222932">
    <property type="component" value="Unassembled WGS sequence"/>
</dbReference>
<dbReference type="InterPro" id="IPR000719">
    <property type="entry name" value="Prot_kinase_dom"/>
</dbReference>
<evidence type="ECO:0000259" key="5">
    <source>
        <dbReference type="PROSITE" id="PS50011"/>
    </source>
</evidence>
<dbReference type="EMBL" id="BTCM01000001">
    <property type="protein sequence ID" value="GMK54409.1"/>
    <property type="molecule type" value="Genomic_DNA"/>
</dbReference>
<evidence type="ECO:0000313" key="6">
    <source>
        <dbReference type="EMBL" id="GMK54409.1"/>
    </source>
</evidence>
<evidence type="ECO:0000256" key="3">
    <source>
        <dbReference type="PROSITE-ProRule" id="PRU10141"/>
    </source>
</evidence>
<feature type="compositionally biased region" description="Polar residues" evidence="4">
    <location>
        <begin position="817"/>
        <end position="837"/>
    </location>
</feature>
<dbReference type="GO" id="GO:0005524">
    <property type="term" value="F:ATP binding"/>
    <property type="evidence" value="ECO:0007669"/>
    <property type="project" value="UniProtKB-UniRule"/>
</dbReference>
<dbReference type="FunFam" id="1.10.510.10:FF:001104">
    <property type="entry name" value="Unplaced genomic scaffold supercont1.234, whole genome shotgun sequence"/>
    <property type="match status" value="1"/>
</dbReference>
<dbReference type="Gene3D" id="3.30.200.20">
    <property type="entry name" value="Phosphorylase Kinase, domain 1"/>
    <property type="match status" value="1"/>
</dbReference>
<dbReference type="GO" id="GO:0035556">
    <property type="term" value="P:intracellular signal transduction"/>
    <property type="evidence" value="ECO:0007669"/>
    <property type="project" value="TreeGrafter"/>
</dbReference>
<evidence type="ECO:0000313" key="7">
    <source>
        <dbReference type="Proteomes" id="UP001222932"/>
    </source>
</evidence>
<gene>
    <name evidence="6" type="ORF">CspeluHIS016_0109950</name>
</gene>
<dbReference type="SUPFAM" id="SSF56112">
    <property type="entry name" value="Protein kinase-like (PK-like)"/>
    <property type="match status" value="1"/>
</dbReference>
<dbReference type="InterPro" id="IPR008271">
    <property type="entry name" value="Ser/Thr_kinase_AS"/>
</dbReference>
<accession>A0AAD3TPR0</accession>
<feature type="compositionally biased region" description="Polar residues" evidence="4">
    <location>
        <begin position="34"/>
        <end position="45"/>
    </location>
</feature>
<dbReference type="GO" id="GO:0004674">
    <property type="term" value="F:protein serine/threonine kinase activity"/>
    <property type="evidence" value="ECO:0007669"/>
    <property type="project" value="TreeGrafter"/>
</dbReference>
<feature type="domain" description="Protein kinase" evidence="5">
    <location>
        <begin position="218"/>
        <end position="528"/>
    </location>
</feature>
<feature type="compositionally biased region" description="Polar residues" evidence="4">
    <location>
        <begin position="157"/>
        <end position="171"/>
    </location>
</feature>
<dbReference type="PROSITE" id="PS00108">
    <property type="entry name" value="PROTEIN_KINASE_ST"/>
    <property type="match status" value="1"/>
</dbReference>
<organism evidence="6 7">
    <name type="scientific">Cutaneotrichosporon spelunceum</name>
    <dbReference type="NCBI Taxonomy" id="1672016"/>
    <lineage>
        <taxon>Eukaryota</taxon>
        <taxon>Fungi</taxon>
        <taxon>Dikarya</taxon>
        <taxon>Basidiomycota</taxon>
        <taxon>Agaricomycotina</taxon>
        <taxon>Tremellomycetes</taxon>
        <taxon>Trichosporonales</taxon>
        <taxon>Trichosporonaceae</taxon>
        <taxon>Cutaneotrichosporon</taxon>
    </lineage>
</organism>
<keyword evidence="2 3" id="KW-0067">ATP-binding</keyword>
<dbReference type="AlphaFoldDB" id="A0AAD3TPR0"/>
<reference evidence="6" key="1">
    <citation type="journal article" date="2023" name="BMC Genomics">
        <title>Chromosome-level genome assemblies of Cutaneotrichosporon spp. (Trichosporonales, Basidiomycota) reveal imbalanced evolution between nucleotide sequences and chromosome synteny.</title>
        <authorList>
            <person name="Kobayashi Y."/>
            <person name="Kayamori A."/>
            <person name="Aoki K."/>
            <person name="Shiwa Y."/>
            <person name="Matsutani M."/>
            <person name="Fujita N."/>
            <person name="Sugita T."/>
            <person name="Iwasaki W."/>
            <person name="Tanaka N."/>
            <person name="Takashima M."/>
        </authorList>
    </citation>
    <scope>NUCLEOTIDE SEQUENCE</scope>
    <source>
        <strain evidence="6">HIS016</strain>
    </source>
</reference>
<dbReference type="CDD" id="cd14008">
    <property type="entry name" value="STKc_LKB1_CaMKK"/>
    <property type="match status" value="1"/>
</dbReference>
<dbReference type="PANTHER" id="PTHR24346">
    <property type="entry name" value="MAP/MICROTUBULE AFFINITY-REGULATING KINASE"/>
    <property type="match status" value="1"/>
</dbReference>
<keyword evidence="7" id="KW-1185">Reference proteome</keyword>
<dbReference type="Pfam" id="PF00069">
    <property type="entry name" value="Pkinase"/>
    <property type="match status" value="1"/>
</dbReference>
<reference evidence="6" key="2">
    <citation type="submission" date="2023-06" db="EMBL/GenBank/DDBJ databases">
        <authorList>
            <person name="Kobayashi Y."/>
            <person name="Kayamori A."/>
            <person name="Aoki K."/>
            <person name="Shiwa Y."/>
            <person name="Fujita N."/>
            <person name="Sugita T."/>
            <person name="Iwasaki W."/>
            <person name="Tanaka N."/>
            <person name="Takashima M."/>
        </authorList>
    </citation>
    <scope>NUCLEOTIDE SEQUENCE</scope>
    <source>
        <strain evidence="6">HIS016</strain>
    </source>
</reference>
<feature type="binding site" evidence="3">
    <location>
        <position position="247"/>
    </location>
    <ligand>
        <name>ATP</name>
        <dbReference type="ChEBI" id="CHEBI:30616"/>
    </ligand>
</feature>
<feature type="region of interest" description="Disordered" evidence="4">
    <location>
        <begin position="267"/>
        <end position="288"/>
    </location>
</feature>
<dbReference type="InterPro" id="IPR011009">
    <property type="entry name" value="Kinase-like_dom_sf"/>
</dbReference>
<comment type="caution">
    <text evidence="6">The sequence shown here is derived from an EMBL/GenBank/DDBJ whole genome shotgun (WGS) entry which is preliminary data.</text>
</comment>
<dbReference type="PROSITE" id="PS50011">
    <property type="entry name" value="PROTEIN_KINASE_DOM"/>
    <property type="match status" value="1"/>
</dbReference>
<dbReference type="PANTHER" id="PTHR24346:SF77">
    <property type="entry name" value="SERINE THREONINE PROTEIN KINASE"/>
    <property type="match status" value="1"/>
</dbReference>
<dbReference type="PROSITE" id="PS00107">
    <property type="entry name" value="PROTEIN_KINASE_ATP"/>
    <property type="match status" value="1"/>
</dbReference>
<dbReference type="InterPro" id="IPR017441">
    <property type="entry name" value="Protein_kinase_ATP_BS"/>
</dbReference>